<sequence>MPAQWFSWTKTLACTTDKDQVYDARSLPAPKAHPAALLSGKTYRSSCSWSLSNLKDVVHGNTRVVHKSSSCSPQSSDGRSDLHDIASDVVLADPNYEFRLSALGSLSSLRPGTPRPPTPSYASLKGTPVRKLSGCNGCNVDQDAMDKEADFGAGSMNRFSHNACSKCGQSFNKCEYLVQHVVRHAVTELSPGDSSRNIVEIIFRTSWLKKEIPFHRIERILKVHNTQRTLSRFEEYRETVKSRANDMLKKHARCIADGNELLRFYGSSVNCSLGANGSSSLCTMSICKVCHIIRSGFPSNKYGRGIHTSATSGKAHDCCVREAADFHLSSHAMLVCRVIAGRMYKGSGNVEELLLPDGYDSVAGEVGRYSNVEDLYVFNPRAVLPCFVVIYYC</sequence>
<name>A0ACC2ENR1_DIPCM</name>
<comment type="caution">
    <text evidence="1">The sequence shown here is derived from an EMBL/GenBank/DDBJ whole genome shotgun (WGS) entry which is preliminary data.</text>
</comment>
<dbReference type="EMBL" id="CM055092">
    <property type="protein sequence ID" value="KAJ7568045.1"/>
    <property type="molecule type" value="Genomic_DNA"/>
</dbReference>
<dbReference type="Proteomes" id="UP001162992">
    <property type="component" value="Chromosome 1"/>
</dbReference>
<keyword evidence="2" id="KW-1185">Reference proteome</keyword>
<gene>
    <name evidence="1" type="ORF">O6H91_01G016400</name>
</gene>
<proteinExistence type="predicted"/>
<evidence type="ECO:0000313" key="2">
    <source>
        <dbReference type="Proteomes" id="UP001162992"/>
    </source>
</evidence>
<reference evidence="2" key="1">
    <citation type="journal article" date="2024" name="Proc. Natl. Acad. Sci. U.S.A.">
        <title>Extraordinary preservation of gene collinearity over three hundred million years revealed in homosporous lycophytes.</title>
        <authorList>
            <person name="Li C."/>
            <person name="Wickell D."/>
            <person name="Kuo L.Y."/>
            <person name="Chen X."/>
            <person name="Nie B."/>
            <person name="Liao X."/>
            <person name="Peng D."/>
            <person name="Ji J."/>
            <person name="Jenkins J."/>
            <person name="Williams M."/>
            <person name="Shu S."/>
            <person name="Plott C."/>
            <person name="Barry K."/>
            <person name="Rajasekar S."/>
            <person name="Grimwood J."/>
            <person name="Han X."/>
            <person name="Sun S."/>
            <person name="Hou Z."/>
            <person name="He W."/>
            <person name="Dai G."/>
            <person name="Sun C."/>
            <person name="Schmutz J."/>
            <person name="Leebens-Mack J.H."/>
            <person name="Li F.W."/>
            <person name="Wang L."/>
        </authorList>
    </citation>
    <scope>NUCLEOTIDE SEQUENCE [LARGE SCALE GENOMIC DNA]</scope>
    <source>
        <strain evidence="2">cv. PW_Plant_1</strain>
    </source>
</reference>
<organism evidence="1 2">
    <name type="scientific">Diphasiastrum complanatum</name>
    <name type="common">Issler's clubmoss</name>
    <name type="synonym">Lycopodium complanatum</name>
    <dbReference type="NCBI Taxonomy" id="34168"/>
    <lineage>
        <taxon>Eukaryota</taxon>
        <taxon>Viridiplantae</taxon>
        <taxon>Streptophyta</taxon>
        <taxon>Embryophyta</taxon>
        <taxon>Tracheophyta</taxon>
        <taxon>Lycopodiopsida</taxon>
        <taxon>Lycopodiales</taxon>
        <taxon>Lycopodiaceae</taxon>
        <taxon>Lycopodioideae</taxon>
        <taxon>Diphasiastrum</taxon>
    </lineage>
</organism>
<protein>
    <submittedName>
        <fullName evidence="1">Uncharacterized protein</fullName>
    </submittedName>
</protein>
<accession>A0ACC2ENR1</accession>
<evidence type="ECO:0000313" key="1">
    <source>
        <dbReference type="EMBL" id="KAJ7568045.1"/>
    </source>
</evidence>